<dbReference type="PANTHER" id="PTHR10609:SF27">
    <property type="entry name" value="CN HYDROLASE DOMAIN-CONTAINING PROTEIN-RELATED"/>
    <property type="match status" value="1"/>
</dbReference>
<keyword evidence="2" id="KW-0732">Signal</keyword>
<dbReference type="PROSITE" id="PS50263">
    <property type="entry name" value="CN_HYDROLASE"/>
    <property type="match status" value="1"/>
</dbReference>
<dbReference type="Pfam" id="PF00795">
    <property type="entry name" value="CN_hydrolase"/>
    <property type="match status" value="1"/>
</dbReference>
<dbReference type="PANTHER" id="PTHR10609">
    <property type="entry name" value="BIOTINIDASE-RELATED"/>
    <property type="match status" value="1"/>
</dbReference>
<feature type="chain" id="PRO_5016299072" evidence="2">
    <location>
        <begin position="32"/>
        <end position="518"/>
    </location>
</feature>
<reference evidence="4" key="1">
    <citation type="journal article" date="2017" name="PeerJ">
        <title>Symplectin evolved from multiple duplications in bioluminescent squid.</title>
        <authorList>
            <person name="Francis W.R."/>
            <person name="Christianson L.M."/>
            <person name="Haddock S.H.D."/>
        </authorList>
    </citation>
    <scope>NUCLEOTIDE SEQUENCE</scope>
    <source>
        <strain evidence="4">9110X2</strain>
    </source>
</reference>
<dbReference type="Gene3D" id="3.60.110.10">
    <property type="entry name" value="Carbon-nitrogen hydrolase"/>
    <property type="match status" value="1"/>
</dbReference>
<name>A0A2Z5EQ37_9MOLL</name>
<evidence type="ECO:0000256" key="2">
    <source>
        <dbReference type="SAM" id="SignalP"/>
    </source>
</evidence>
<accession>A0A2Z5EQ37</accession>
<organism evidence="4">
    <name type="scientific">Octopoteuthis deletron</name>
    <dbReference type="NCBI Taxonomy" id="1582096"/>
    <lineage>
        <taxon>Eukaryota</taxon>
        <taxon>Metazoa</taxon>
        <taxon>Spiralia</taxon>
        <taxon>Lophotrochozoa</taxon>
        <taxon>Mollusca</taxon>
        <taxon>Cephalopoda</taxon>
        <taxon>Coleoidea</taxon>
        <taxon>Decapodiformes</taxon>
        <taxon>Oegopsida</taxon>
        <taxon>Octopoteuthidae</taxon>
        <taxon>Octopoteuthis</taxon>
    </lineage>
</organism>
<dbReference type="InterPro" id="IPR036526">
    <property type="entry name" value="C-N_Hydrolase_sf"/>
</dbReference>
<dbReference type="GO" id="GO:0016787">
    <property type="term" value="F:hydrolase activity"/>
    <property type="evidence" value="ECO:0007669"/>
    <property type="project" value="UniProtKB-KW"/>
</dbReference>
<evidence type="ECO:0000313" key="4">
    <source>
        <dbReference type="EMBL" id="AXB88458.1"/>
    </source>
</evidence>
<protein>
    <submittedName>
        <fullName evidence="4">Symplectin/biotinidase-like protein 2</fullName>
    </submittedName>
</protein>
<dbReference type="InterPro" id="IPR040154">
    <property type="entry name" value="Biotinidase/VNN"/>
</dbReference>
<dbReference type="EMBL" id="MF631043">
    <property type="protein sequence ID" value="AXB88458.1"/>
    <property type="molecule type" value="mRNA"/>
</dbReference>
<sequence length="518" mass="59284">MAADNFFNSTRLRILLSILVCCLLSSLPVLAAYDDSYTVSVYQPRMTKTEFSNVTREGALALMNRHILNYEVRAKEAARRKSQILVFPEYGLYADIKDFTRDSIENFLEIIPDPKVNITWTPCDLENTTDDITIQRKISCMAKKNKLYIVANVGEREPCVFNYNSSCPMDGRYQYNTNVVYDPKGTLVSRYRKKHLFHEPYFNTPRVTDHQVFNTPFGKFASLICFDIYFQYEIEELKDEGVLNILFPNMWFNIPPLFLSVPLHASIAWASNINLISANLIMDEPQGVTAYRTGGSGFYSGMSGEFSYSHVPGLLTANMTNIKYHTHSRFEKVPKRKTPVRGNQTVHNPIFADILFYTIELTDYSGNVSVCYDSTFCCGLEYEFELPINDSVSYWLGVANTFNIDACTVFLGNQTLGMIPVDKDFQRAKFKSIRLFASDFDTPFVFPQVIVTNRETYEVLDPISYYKNGEIYLSHTSPLHSMSLLNRDYHRIPVSISHRTISSVLLVIAMLVLSLLHI</sequence>
<evidence type="ECO:0000256" key="1">
    <source>
        <dbReference type="ARBA" id="ARBA00008225"/>
    </source>
</evidence>
<comment type="similarity">
    <text evidence="1">Belongs to the carbon-nitrogen hydrolase superfamily. BTD/VNN family.</text>
</comment>
<dbReference type="AlphaFoldDB" id="A0A2Z5EQ37"/>
<feature type="domain" description="CN hydrolase" evidence="3">
    <location>
        <begin position="37"/>
        <end position="321"/>
    </location>
</feature>
<dbReference type="InterPro" id="IPR003010">
    <property type="entry name" value="C-N_Hydrolase"/>
</dbReference>
<feature type="signal peptide" evidence="2">
    <location>
        <begin position="1"/>
        <end position="31"/>
    </location>
</feature>
<dbReference type="SUPFAM" id="SSF56317">
    <property type="entry name" value="Carbon-nitrogen hydrolase"/>
    <property type="match status" value="1"/>
</dbReference>
<proteinExistence type="evidence at transcript level"/>
<evidence type="ECO:0000259" key="3">
    <source>
        <dbReference type="PROSITE" id="PS50263"/>
    </source>
</evidence>